<dbReference type="PROSITE" id="PS50089">
    <property type="entry name" value="ZF_RING_2"/>
    <property type="match status" value="1"/>
</dbReference>
<proteinExistence type="predicted"/>
<keyword evidence="8" id="KW-1185">Reference proteome</keyword>
<dbReference type="SMART" id="SM00184">
    <property type="entry name" value="RING"/>
    <property type="match status" value="1"/>
</dbReference>
<evidence type="ECO:0000313" key="7">
    <source>
        <dbReference type="EMBL" id="CAJ2507995.1"/>
    </source>
</evidence>
<organism evidence="7 8">
    <name type="scientific">Anthostomella pinea</name>
    <dbReference type="NCBI Taxonomy" id="933095"/>
    <lineage>
        <taxon>Eukaryota</taxon>
        <taxon>Fungi</taxon>
        <taxon>Dikarya</taxon>
        <taxon>Ascomycota</taxon>
        <taxon>Pezizomycotina</taxon>
        <taxon>Sordariomycetes</taxon>
        <taxon>Xylariomycetidae</taxon>
        <taxon>Xylariales</taxon>
        <taxon>Xylariaceae</taxon>
        <taxon>Anthostomella</taxon>
    </lineage>
</organism>
<dbReference type="InterPro" id="IPR013083">
    <property type="entry name" value="Znf_RING/FYVE/PHD"/>
</dbReference>
<evidence type="ECO:0000313" key="8">
    <source>
        <dbReference type="Proteomes" id="UP001295740"/>
    </source>
</evidence>
<dbReference type="SUPFAM" id="SSF57850">
    <property type="entry name" value="RING/U-box"/>
    <property type="match status" value="1"/>
</dbReference>
<evidence type="ECO:0000256" key="5">
    <source>
        <dbReference type="SAM" id="MobiDB-lite"/>
    </source>
</evidence>
<name>A0AAI8YKE2_9PEZI</name>
<keyword evidence="3" id="KW-0862">Zinc</keyword>
<evidence type="ECO:0000256" key="4">
    <source>
        <dbReference type="PROSITE-ProRule" id="PRU00175"/>
    </source>
</evidence>
<gene>
    <name evidence="7" type="ORF">KHLLAP_LOCUS8463</name>
</gene>
<dbReference type="EMBL" id="CAUWAG010000010">
    <property type="protein sequence ID" value="CAJ2507995.1"/>
    <property type="molecule type" value="Genomic_DNA"/>
</dbReference>
<evidence type="ECO:0000256" key="3">
    <source>
        <dbReference type="ARBA" id="ARBA00022833"/>
    </source>
</evidence>
<dbReference type="InterPro" id="IPR001841">
    <property type="entry name" value="Znf_RING"/>
</dbReference>
<feature type="domain" description="RING-type" evidence="6">
    <location>
        <begin position="60"/>
        <end position="122"/>
    </location>
</feature>
<sequence length="188" mass="19859">MGSPTPDPGTQIAGSSSSSSTTTRRPLGRAQPRGPRGSLPLVHTDAGGPAVDVIDEDDTCPICQLLLHSPVTTTCGHTLCYSRMATWASVSTEAPMVILDVDDEPEPFNPVSELEARCPMCRTSTVAVADIQRAETLKADYPLACAERASEDQPPSADGHGEEAIQTMTVCIGNKQQIVTPKGDRDVT</sequence>
<protein>
    <submittedName>
        <fullName evidence="7">Uu.00g091810.m01.CDS01</fullName>
    </submittedName>
</protein>
<dbReference type="Proteomes" id="UP001295740">
    <property type="component" value="Unassembled WGS sequence"/>
</dbReference>
<evidence type="ECO:0000256" key="2">
    <source>
        <dbReference type="ARBA" id="ARBA00022771"/>
    </source>
</evidence>
<dbReference type="Gene3D" id="3.30.40.10">
    <property type="entry name" value="Zinc/RING finger domain, C3HC4 (zinc finger)"/>
    <property type="match status" value="1"/>
</dbReference>
<dbReference type="AlphaFoldDB" id="A0AAI8YKE2"/>
<keyword evidence="1" id="KW-0479">Metal-binding</keyword>
<reference evidence="7" key="1">
    <citation type="submission" date="2023-10" db="EMBL/GenBank/DDBJ databases">
        <authorList>
            <person name="Hackl T."/>
        </authorList>
    </citation>
    <scope>NUCLEOTIDE SEQUENCE</scope>
</reference>
<comment type="caution">
    <text evidence="7">The sequence shown here is derived from an EMBL/GenBank/DDBJ whole genome shotgun (WGS) entry which is preliminary data.</text>
</comment>
<dbReference type="InterPro" id="IPR027370">
    <property type="entry name" value="Znf-RING_euk"/>
</dbReference>
<feature type="region of interest" description="Disordered" evidence="5">
    <location>
        <begin position="1"/>
        <end position="45"/>
    </location>
</feature>
<keyword evidence="2 4" id="KW-0863">Zinc-finger</keyword>
<accession>A0AAI8YKE2</accession>
<dbReference type="Pfam" id="PF13445">
    <property type="entry name" value="zf-RING_UBOX"/>
    <property type="match status" value="1"/>
</dbReference>
<dbReference type="GO" id="GO:0008270">
    <property type="term" value="F:zinc ion binding"/>
    <property type="evidence" value="ECO:0007669"/>
    <property type="project" value="UniProtKB-KW"/>
</dbReference>
<evidence type="ECO:0000259" key="6">
    <source>
        <dbReference type="PROSITE" id="PS50089"/>
    </source>
</evidence>
<evidence type="ECO:0000256" key="1">
    <source>
        <dbReference type="ARBA" id="ARBA00022723"/>
    </source>
</evidence>